<evidence type="ECO:0000256" key="12">
    <source>
        <dbReference type="ARBA" id="ARBA00043094"/>
    </source>
</evidence>
<dbReference type="PANTHER" id="PTHR43065">
    <property type="entry name" value="SENSOR HISTIDINE KINASE"/>
    <property type="match status" value="1"/>
</dbReference>
<evidence type="ECO:0000259" key="13">
    <source>
        <dbReference type="PROSITE" id="PS50109"/>
    </source>
</evidence>
<evidence type="ECO:0000256" key="7">
    <source>
        <dbReference type="ARBA" id="ARBA00023012"/>
    </source>
</evidence>
<dbReference type="PANTHER" id="PTHR43065:SF16">
    <property type="entry name" value="SENSORY HISTIDINE KINASE_PHOSPHATASE NTRB"/>
    <property type="match status" value="1"/>
</dbReference>
<keyword evidence="1" id="KW-0597">Phosphoprotein</keyword>
<dbReference type="CDD" id="cd00082">
    <property type="entry name" value="HisKA"/>
    <property type="match status" value="1"/>
</dbReference>
<keyword evidence="3" id="KW-0547">Nucleotide-binding</keyword>
<evidence type="ECO:0000256" key="11">
    <source>
        <dbReference type="ARBA" id="ARBA00042313"/>
    </source>
</evidence>
<dbReference type="InterPro" id="IPR003661">
    <property type="entry name" value="HisK_dim/P_dom"/>
</dbReference>
<dbReference type="InterPro" id="IPR035965">
    <property type="entry name" value="PAS-like_dom_sf"/>
</dbReference>
<evidence type="ECO:0000256" key="9">
    <source>
        <dbReference type="ARBA" id="ARBA00037696"/>
    </source>
</evidence>
<keyword evidence="4" id="KW-0418">Kinase</keyword>
<dbReference type="GO" id="GO:0006355">
    <property type="term" value="P:regulation of DNA-templated transcription"/>
    <property type="evidence" value="ECO:0007669"/>
    <property type="project" value="InterPro"/>
</dbReference>
<dbReference type="SMART" id="SM00387">
    <property type="entry name" value="HATPase_c"/>
    <property type="match status" value="1"/>
</dbReference>
<dbReference type="NCBIfam" id="NF008293">
    <property type="entry name" value="PRK11073.1"/>
    <property type="match status" value="1"/>
</dbReference>
<evidence type="ECO:0000256" key="4">
    <source>
        <dbReference type="ARBA" id="ARBA00022777"/>
    </source>
</evidence>
<keyword evidence="6" id="KW-0067">ATP-binding</keyword>
<gene>
    <name evidence="14" type="ORF">MNBD_GAMMA19-2347</name>
</gene>
<dbReference type="SUPFAM" id="SSF55785">
    <property type="entry name" value="PYP-like sensor domain (PAS domain)"/>
    <property type="match status" value="1"/>
</dbReference>
<dbReference type="InterPro" id="IPR005467">
    <property type="entry name" value="His_kinase_dom"/>
</dbReference>
<dbReference type="InterPro" id="IPR003594">
    <property type="entry name" value="HATPase_dom"/>
</dbReference>
<keyword evidence="5" id="KW-0378">Hydrolase</keyword>
<dbReference type="Pfam" id="PF00989">
    <property type="entry name" value="PAS"/>
    <property type="match status" value="1"/>
</dbReference>
<dbReference type="Gene3D" id="1.10.287.130">
    <property type="match status" value="1"/>
</dbReference>
<evidence type="ECO:0000256" key="2">
    <source>
        <dbReference type="ARBA" id="ARBA00022679"/>
    </source>
</evidence>
<dbReference type="SMART" id="SM00388">
    <property type="entry name" value="HisKA"/>
    <property type="match status" value="1"/>
</dbReference>
<evidence type="ECO:0000256" key="5">
    <source>
        <dbReference type="ARBA" id="ARBA00022801"/>
    </source>
</evidence>
<accession>A0A3B1AEA7</accession>
<dbReference type="AlphaFoldDB" id="A0A3B1AEA7"/>
<dbReference type="CDD" id="cd00130">
    <property type="entry name" value="PAS"/>
    <property type="match status" value="1"/>
</dbReference>
<dbReference type="PROSITE" id="PS50109">
    <property type="entry name" value="HIS_KIN"/>
    <property type="match status" value="1"/>
</dbReference>
<evidence type="ECO:0000256" key="3">
    <source>
        <dbReference type="ARBA" id="ARBA00022741"/>
    </source>
</evidence>
<evidence type="ECO:0000256" key="8">
    <source>
        <dbReference type="ARBA" id="ARBA00023231"/>
    </source>
</evidence>
<name>A0A3B1AEA7_9ZZZZ</name>
<reference evidence="14" key="1">
    <citation type="submission" date="2018-06" db="EMBL/GenBank/DDBJ databases">
        <authorList>
            <person name="Zhirakovskaya E."/>
        </authorList>
    </citation>
    <scope>NUCLEOTIDE SEQUENCE</scope>
</reference>
<dbReference type="InterPro" id="IPR036097">
    <property type="entry name" value="HisK_dim/P_sf"/>
</dbReference>
<dbReference type="EMBL" id="UOFV01000292">
    <property type="protein sequence ID" value="VAX02142.1"/>
    <property type="molecule type" value="Genomic_DNA"/>
</dbReference>
<comment type="function">
    <text evidence="9">Member of the two-component regulatory system NtrB/NtrC, which controls expression of the nitrogen-regulated (ntr) genes in response to nitrogen limitation. Under conditions of nitrogen limitation, NtrB autophosphorylates and transfers the phosphoryl group to NtrC. In the presence of nitrogen, acts as a phosphatase that dephosphorylates and inactivates NtrC.</text>
</comment>
<dbReference type="SUPFAM" id="SSF55874">
    <property type="entry name" value="ATPase domain of HSP90 chaperone/DNA topoisomerase II/histidine kinase"/>
    <property type="match status" value="1"/>
</dbReference>
<dbReference type="Gene3D" id="3.30.565.10">
    <property type="entry name" value="Histidine kinase-like ATPase, C-terminal domain"/>
    <property type="match status" value="1"/>
</dbReference>
<dbReference type="GO" id="GO:0000155">
    <property type="term" value="F:phosphorelay sensor kinase activity"/>
    <property type="evidence" value="ECO:0007669"/>
    <property type="project" value="InterPro"/>
</dbReference>
<dbReference type="InterPro" id="IPR036890">
    <property type="entry name" value="HATPase_C_sf"/>
</dbReference>
<dbReference type="GO" id="GO:0005524">
    <property type="term" value="F:ATP binding"/>
    <property type="evidence" value="ECO:0007669"/>
    <property type="project" value="UniProtKB-KW"/>
</dbReference>
<dbReference type="SUPFAM" id="SSF47384">
    <property type="entry name" value="Homodimeric domain of signal transducing histidine kinase"/>
    <property type="match status" value="1"/>
</dbReference>
<organism evidence="14">
    <name type="scientific">hydrothermal vent metagenome</name>
    <dbReference type="NCBI Taxonomy" id="652676"/>
    <lineage>
        <taxon>unclassified sequences</taxon>
        <taxon>metagenomes</taxon>
        <taxon>ecological metagenomes</taxon>
    </lineage>
</organism>
<evidence type="ECO:0000313" key="14">
    <source>
        <dbReference type="EMBL" id="VAX02142.1"/>
    </source>
</evidence>
<dbReference type="Gene3D" id="3.30.450.20">
    <property type="entry name" value="PAS domain"/>
    <property type="match status" value="1"/>
</dbReference>
<feature type="non-terminal residue" evidence="14">
    <location>
        <position position="1"/>
    </location>
</feature>
<keyword evidence="8" id="KW-0535">Nitrogen fixation</keyword>
<evidence type="ECO:0000256" key="6">
    <source>
        <dbReference type="ARBA" id="ARBA00022840"/>
    </source>
</evidence>
<dbReference type="Pfam" id="PF00512">
    <property type="entry name" value="HisKA"/>
    <property type="match status" value="1"/>
</dbReference>
<dbReference type="Pfam" id="PF02518">
    <property type="entry name" value="HATPase_c"/>
    <property type="match status" value="1"/>
</dbReference>
<dbReference type="PRINTS" id="PR00344">
    <property type="entry name" value="BCTRLSENSOR"/>
</dbReference>
<dbReference type="InterPro" id="IPR000014">
    <property type="entry name" value="PAS"/>
</dbReference>
<dbReference type="InterPro" id="IPR004358">
    <property type="entry name" value="Sig_transdc_His_kin-like_C"/>
</dbReference>
<protein>
    <recommendedName>
        <fullName evidence="10">Sensory histidine kinase/phosphatase NtrB</fullName>
    </recommendedName>
    <alternativeName>
        <fullName evidence="11">Nitrogen regulation protein NR(II)</fullName>
    </alternativeName>
    <alternativeName>
        <fullName evidence="12">Nitrogen regulator II</fullName>
    </alternativeName>
</protein>
<keyword evidence="2 14" id="KW-0808">Transferase</keyword>
<dbReference type="GO" id="GO:0016787">
    <property type="term" value="F:hydrolase activity"/>
    <property type="evidence" value="ECO:0007669"/>
    <property type="project" value="UniProtKB-KW"/>
</dbReference>
<evidence type="ECO:0000256" key="1">
    <source>
        <dbReference type="ARBA" id="ARBA00022553"/>
    </source>
</evidence>
<dbReference type="InterPro" id="IPR013767">
    <property type="entry name" value="PAS_fold"/>
</dbReference>
<keyword evidence="7" id="KW-0902">Two-component regulatory system</keyword>
<sequence>VMKARSPQTPSAAALHQRILDNLTHAVLMFDAGLCLDYINPAGEMLFAVSAKRLIGQCAPVLLPADSHLLEAIETGLGSGHPFTEHEVQITLPGRREVTVDCTITPLISAANESSLLVELQQLDRQLRISREGQQLAQQETMRSLVRGLAHEIKNPLGGLRGAAQLLERELPNPELKEYTNIIIGEADRLRNLVNHMLGPNALPQKEALNIHQVLEHVRQLVNVEKRGDITFVSDYDPSIPEILGDRDQLIQAVLNIVGNAVQAIGDRGEIILRTRAQRQFTIGQTCHKLVCRVEIIDNGPGIPEDMMESIFFPMVTGRADGTGLGLSIAQSLINQHGGLIQCESRPGRTRFALLLPLSYAKNHVKNKAETQKHHSALRHSA</sequence>
<feature type="domain" description="Histidine kinase" evidence="13">
    <location>
        <begin position="148"/>
        <end position="360"/>
    </location>
</feature>
<evidence type="ECO:0000256" key="10">
    <source>
        <dbReference type="ARBA" id="ARBA00039567"/>
    </source>
</evidence>
<proteinExistence type="predicted"/>